<reference evidence="1 2" key="1">
    <citation type="submission" date="2018-09" db="EMBL/GenBank/DDBJ databases">
        <title>Characterization of the phylogenetic diversity of five novel species belonging to the genus Bifidobacterium.</title>
        <authorList>
            <person name="Lugli G.A."/>
            <person name="Duranti S."/>
            <person name="Milani C."/>
        </authorList>
    </citation>
    <scope>NUCLEOTIDE SEQUENCE [LARGE SCALE GENOMIC DNA]</scope>
    <source>
        <strain evidence="1 2">2036B</strain>
    </source>
</reference>
<protein>
    <submittedName>
        <fullName evidence="1">Uncharacterized protein</fullName>
    </submittedName>
</protein>
<evidence type="ECO:0000313" key="1">
    <source>
        <dbReference type="EMBL" id="RSX55050.1"/>
    </source>
</evidence>
<organism evidence="1 2">
    <name type="scientific">Bifidobacterium dolichotidis</name>
    <dbReference type="NCBI Taxonomy" id="2306976"/>
    <lineage>
        <taxon>Bacteria</taxon>
        <taxon>Bacillati</taxon>
        <taxon>Actinomycetota</taxon>
        <taxon>Actinomycetes</taxon>
        <taxon>Bifidobacteriales</taxon>
        <taxon>Bifidobacteriaceae</taxon>
        <taxon>Bifidobacterium</taxon>
    </lineage>
</organism>
<evidence type="ECO:0000313" key="2">
    <source>
        <dbReference type="Proteomes" id="UP000287609"/>
    </source>
</evidence>
<gene>
    <name evidence="1" type="ORF">D2E26_1104</name>
</gene>
<sequence length="42" mass="5090">MVVIVLVPMHAVKFSDQGEKDKNMLWNLFRLCLIKTWNRMFH</sequence>
<proteinExistence type="predicted"/>
<accession>A0A430FQE8</accession>
<dbReference type="AlphaFoldDB" id="A0A430FQE8"/>
<keyword evidence="2" id="KW-1185">Reference proteome</keyword>
<dbReference type="Proteomes" id="UP000287609">
    <property type="component" value="Unassembled WGS sequence"/>
</dbReference>
<dbReference type="EMBL" id="QXGM01000002">
    <property type="protein sequence ID" value="RSX55050.1"/>
    <property type="molecule type" value="Genomic_DNA"/>
</dbReference>
<name>A0A430FQE8_9BIFI</name>
<comment type="caution">
    <text evidence="1">The sequence shown here is derived from an EMBL/GenBank/DDBJ whole genome shotgun (WGS) entry which is preliminary data.</text>
</comment>